<dbReference type="InterPro" id="IPR050107">
    <property type="entry name" value="ABC_carbohydrate_import_ATPase"/>
</dbReference>
<dbReference type="InterPro" id="IPR017871">
    <property type="entry name" value="ABC_transporter-like_CS"/>
</dbReference>
<evidence type="ECO:0000256" key="8">
    <source>
        <dbReference type="ARBA" id="ARBA00023136"/>
    </source>
</evidence>
<dbReference type="Proteomes" id="UP001595979">
    <property type="component" value="Unassembled WGS sequence"/>
</dbReference>
<dbReference type="PROSITE" id="PS50893">
    <property type="entry name" value="ABC_TRANSPORTER_2"/>
    <property type="match status" value="2"/>
</dbReference>
<dbReference type="PANTHER" id="PTHR43790">
    <property type="entry name" value="CARBOHYDRATE TRANSPORT ATP-BINDING PROTEIN MG119-RELATED"/>
    <property type="match status" value="1"/>
</dbReference>
<dbReference type="GO" id="GO:0005524">
    <property type="term" value="F:ATP binding"/>
    <property type="evidence" value="ECO:0007669"/>
    <property type="project" value="UniProtKB-KW"/>
</dbReference>
<keyword evidence="3" id="KW-0762">Sugar transport</keyword>
<sequence length="529" mass="56649">MEVPAPLSARLPAAQAPALLALRDVRQVFPGVVALDGVHLDLHAGRVHGLMGENGAGKSTVIKILSGTYPPTSGQILLRGEPISFRSASDAQSRGVRTIHQELSLVPMLSIAENIYAGALPGRAGGLVDRRRLHAQTRDILGQLGLPHSPDTLVGELSLAQQQLVEIGRALAYRADVLILDEPTSSLTEREVETLFRIVRELQARGTAILYVSHKMSEIFDLCDEVTVLRDGRHVGHAETGDITEDVLVRQMAGRDVHNAYPPRGTPGAEVTLRVRELANAAVGPCSFEVRRGEIVGFYGLVGAGRTELARMLFGADPATGGSVELDGQRLHLRTPQDAVAARIGYVTEDRKSLGVFLDFDVAQNVAAAAPGRVRRGLWHDPAAERTLSETYISQLRVKTNGPEQLLSTLSGGNQQKVLIAKWLAIDPRVLIVDEPTRGIDVSAKAEIHRLLRRFADGGMAVIVISSELPEVMGVSDRVLVMHGGRITAELDPEAATPEDLLRAASGLDGLPPAAVTPASPPPALRSQP</sequence>
<dbReference type="Gene3D" id="3.40.50.300">
    <property type="entry name" value="P-loop containing nucleotide triphosphate hydrolases"/>
    <property type="match status" value="2"/>
</dbReference>
<evidence type="ECO:0000313" key="12">
    <source>
        <dbReference type="Proteomes" id="UP001595979"/>
    </source>
</evidence>
<feature type="domain" description="ABC transporter" evidence="10">
    <location>
        <begin position="20"/>
        <end position="256"/>
    </location>
</feature>
<evidence type="ECO:0000313" key="11">
    <source>
        <dbReference type="EMBL" id="MFC5847198.1"/>
    </source>
</evidence>
<dbReference type="InterPro" id="IPR003593">
    <property type="entry name" value="AAA+_ATPase"/>
</dbReference>
<dbReference type="Pfam" id="PF00005">
    <property type="entry name" value="ABC_tran"/>
    <property type="match status" value="2"/>
</dbReference>
<evidence type="ECO:0000256" key="7">
    <source>
        <dbReference type="ARBA" id="ARBA00022967"/>
    </source>
</evidence>
<keyword evidence="4" id="KW-0677">Repeat</keyword>
<evidence type="ECO:0000256" key="1">
    <source>
        <dbReference type="ARBA" id="ARBA00022448"/>
    </source>
</evidence>
<dbReference type="InterPro" id="IPR003439">
    <property type="entry name" value="ABC_transporter-like_ATP-bd"/>
</dbReference>
<dbReference type="CDD" id="cd03216">
    <property type="entry name" value="ABC_Carb_Monos_I"/>
    <property type="match status" value="1"/>
</dbReference>
<evidence type="ECO:0000256" key="3">
    <source>
        <dbReference type="ARBA" id="ARBA00022597"/>
    </source>
</evidence>
<dbReference type="PROSITE" id="PS00211">
    <property type="entry name" value="ABC_TRANSPORTER_1"/>
    <property type="match status" value="1"/>
</dbReference>
<evidence type="ECO:0000256" key="2">
    <source>
        <dbReference type="ARBA" id="ARBA00022475"/>
    </source>
</evidence>
<keyword evidence="5" id="KW-0547">Nucleotide-binding</keyword>
<dbReference type="RefSeq" id="WP_380046129.1">
    <property type="nucleotide sequence ID" value="NZ_JBHSOH010000004.1"/>
</dbReference>
<evidence type="ECO:0000256" key="5">
    <source>
        <dbReference type="ARBA" id="ARBA00022741"/>
    </source>
</evidence>
<name>A0ABW1DHJ0_9DEIO</name>
<organism evidence="11 12">
    <name type="scientific">Deinococcus petrolearius</name>
    <dbReference type="NCBI Taxonomy" id="1751295"/>
    <lineage>
        <taxon>Bacteria</taxon>
        <taxon>Thermotogati</taxon>
        <taxon>Deinococcota</taxon>
        <taxon>Deinococci</taxon>
        <taxon>Deinococcales</taxon>
        <taxon>Deinococcaceae</taxon>
        <taxon>Deinococcus</taxon>
    </lineage>
</organism>
<dbReference type="EMBL" id="JBHSOH010000004">
    <property type="protein sequence ID" value="MFC5847198.1"/>
    <property type="molecule type" value="Genomic_DNA"/>
</dbReference>
<proteinExistence type="predicted"/>
<dbReference type="SMART" id="SM00382">
    <property type="entry name" value="AAA"/>
    <property type="match status" value="2"/>
</dbReference>
<dbReference type="SUPFAM" id="SSF52540">
    <property type="entry name" value="P-loop containing nucleoside triphosphate hydrolases"/>
    <property type="match status" value="2"/>
</dbReference>
<comment type="caution">
    <text evidence="11">The sequence shown here is derived from an EMBL/GenBank/DDBJ whole genome shotgun (WGS) entry which is preliminary data.</text>
</comment>
<feature type="compositionally biased region" description="Pro residues" evidence="9">
    <location>
        <begin position="519"/>
        <end position="529"/>
    </location>
</feature>
<evidence type="ECO:0000256" key="6">
    <source>
        <dbReference type="ARBA" id="ARBA00022840"/>
    </source>
</evidence>
<protein>
    <submittedName>
        <fullName evidence="11">Sugar ABC transporter ATP-binding protein</fullName>
    </submittedName>
</protein>
<dbReference type="CDD" id="cd03215">
    <property type="entry name" value="ABC_Carb_Monos_II"/>
    <property type="match status" value="1"/>
</dbReference>
<evidence type="ECO:0000256" key="9">
    <source>
        <dbReference type="SAM" id="MobiDB-lite"/>
    </source>
</evidence>
<accession>A0ABW1DHJ0</accession>
<keyword evidence="6 11" id="KW-0067">ATP-binding</keyword>
<keyword evidence="7" id="KW-1278">Translocase</keyword>
<evidence type="ECO:0000259" key="10">
    <source>
        <dbReference type="PROSITE" id="PS50893"/>
    </source>
</evidence>
<feature type="domain" description="ABC transporter" evidence="10">
    <location>
        <begin position="266"/>
        <end position="509"/>
    </location>
</feature>
<dbReference type="PANTHER" id="PTHR43790:SF3">
    <property type="entry name" value="D-ALLOSE IMPORT ATP-BINDING PROTEIN ALSA-RELATED"/>
    <property type="match status" value="1"/>
</dbReference>
<evidence type="ECO:0000256" key="4">
    <source>
        <dbReference type="ARBA" id="ARBA00022737"/>
    </source>
</evidence>
<keyword evidence="2" id="KW-1003">Cell membrane</keyword>
<keyword evidence="1" id="KW-0813">Transport</keyword>
<keyword evidence="8" id="KW-0472">Membrane</keyword>
<keyword evidence="12" id="KW-1185">Reference proteome</keyword>
<reference evidence="12" key="1">
    <citation type="journal article" date="2019" name="Int. J. Syst. Evol. Microbiol.">
        <title>The Global Catalogue of Microorganisms (GCM) 10K type strain sequencing project: providing services to taxonomists for standard genome sequencing and annotation.</title>
        <authorList>
            <consortium name="The Broad Institute Genomics Platform"/>
            <consortium name="The Broad Institute Genome Sequencing Center for Infectious Disease"/>
            <person name="Wu L."/>
            <person name="Ma J."/>
        </authorList>
    </citation>
    <scope>NUCLEOTIDE SEQUENCE [LARGE SCALE GENOMIC DNA]</scope>
    <source>
        <strain evidence="12">CGMCC 1.15053</strain>
    </source>
</reference>
<feature type="region of interest" description="Disordered" evidence="9">
    <location>
        <begin position="505"/>
        <end position="529"/>
    </location>
</feature>
<gene>
    <name evidence="11" type="ORF">ACFPQ6_02650</name>
</gene>
<dbReference type="InterPro" id="IPR027417">
    <property type="entry name" value="P-loop_NTPase"/>
</dbReference>